<gene>
    <name evidence="4" type="ORF">TIFTF001_026688</name>
</gene>
<comment type="caution">
    <text evidence="4">The sequence shown here is derived from an EMBL/GenBank/DDBJ whole genome shotgun (WGS) entry which is preliminary data.</text>
</comment>
<evidence type="ECO:0000256" key="2">
    <source>
        <dbReference type="SAM" id="MobiDB-lite"/>
    </source>
</evidence>
<feature type="region of interest" description="Disordered" evidence="2">
    <location>
        <begin position="629"/>
        <end position="676"/>
    </location>
</feature>
<dbReference type="Proteomes" id="UP001187192">
    <property type="component" value="Unassembled WGS sequence"/>
</dbReference>
<feature type="domain" description="FHA" evidence="3">
    <location>
        <begin position="142"/>
        <end position="192"/>
    </location>
</feature>
<dbReference type="SMART" id="SM00240">
    <property type="entry name" value="FHA"/>
    <property type="match status" value="1"/>
</dbReference>
<feature type="compositionally biased region" description="Low complexity" evidence="2">
    <location>
        <begin position="14"/>
        <end position="46"/>
    </location>
</feature>
<feature type="compositionally biased region" description="Basic and acidic residues" evidence="2">
    <location>
        <begin position="631"/>
        <end position="641"/>
    </location>
</feature>
<name>A0AA88IZ09_FICCA</name>
<dbReference type="CDD" id="cd22677">
    <property type="entry name" value="FHA_Kanadaptin"/>
    <property type="match status" value="1"/>
</dbReference>
<feature type="compositionally biased region" description="Pro residues" evidence="2">
    <location>
        <begin position="47"/>
        <end position="62"/>
    </location>
</feature>
<feature type="compositionally biased region" description="Basic and acidic residues" evidence="2">
    <location>
        <begin position="63"/>
        <end position="74"/>
    </location>
</feature>
<evidence type="ECO:0000259" key="3">
    <source>
        <dbReference type="PROSITE" id="PS50006"/>
    </source>
</evidence>
<evidence type="ECO:0000313" key="4">
    <source>
        <dbReference type="EMBL" id="GMN57591.1"/>
    </source>
</evidence>
<feature type="coiled-coil region" evidence="1">
    <location>
        <begin position="336"/>
        <end position="363"/>
    </location>
</feature>
<accession>A0AA88IZ09</accession>
<dbReference type="InterPro" id="IPR008984">
    <property type="entry name" value="SMAD_FHA_dom_sf"/>
</dbReference>
<proteinExistence type="predicted"/>
<dbReference type="InterPro" id="IPR000253">
    <property type="entry name" value="FHA_dom"/>
</dbReference>
<evidence type="ECO:0000256" key="1">
    <source>
        <dbReference type="SAM" id="Coils"/>
    </source>
</evidence>
<dbReference type="AlphaFoldDB" id="A0AA88IZ09"/>
<feature type="compositionally biased region" description="Polar residues" evidence="2">
    <location>
        <begin position="749"/>
        <end position="760"/>
    </location>
</feature>
<dbReference type="Pfam" id="PF00498">
    <property type="entry name" value="FHA"/>
    <property type="match status" value="1"/>
</dbReference>
<feature type="compositionally biased region" description="Basic and acidic residues" evidence="2">
    <location>
        <begin position="698"/>
        <end position="716"/>
    </location>
</feature>
<feature type="compositionally biased region" description="Low complexity" evidence="2">
    <location>
        <begin position="518"/>
        <end position="533"/>
    </location>
</feature>
<organism evidence="4 5">
    <name type="scientific">Ficus carica</name>
    <name type="common">Common fig</name>
    <dbReference type="NCBI Taxonomy" id="3494"/>
    <lineage>
        <taxon>Eukaryota</taxon>
        <taxon>Viridiplantae</taxon>
        <taxon>Streptophyta</taxon>
        <taxon>Embryophyta</taxon>
        <taxon>Tracheophyta</taxon>
        <taxon>Spermatophyta</taxon>
        <taxon>Magnoliopsida</taxon>
        <taxon>eudicotyledons</taxon>
        <taxon>Gunneridae</taxon>
        <taxon>Pentapetalae</taxon>
        <taxon>rosids</taxon>
        <taxon>fabids</taxon>
        <taxon>Rosales</taxon>
        <taxon>Moraceae</taxon>
        <taxon>Ficeae</taxon>
        <taxon>Ficus</taxon>
    </lineage>
</organism>
<dbReference type="InterPro" id="IPR050923">
    <property type="entry name" value="Cell_Proc_Reg/RNA_Proc"/>
</dbReference>
<keyword evidence="1" id="KW-0175">Coiled coil</keyword>
<dbReference type="SUPFAM" id="SSF49879">
    <property type="entry name" value="SMAD/FHA domain"/>
    <property type="match status" value="1"/>
</dbReference>
<keyword evidence="5" id="KW-1185">Reference proteome</keyword>
<reference evidence="4" key="1">
    <citation type="submission" date="2023-07" db="EMBL/GenBank/DDBJ databases">
        <title>draft genome sequence of fig (Ficus carica).</title>
        <authorList>
            <person name="Takahashi T."/>
            <person name="Nishimura K."/>
        </authorList>
    </citation>
    <scope>NUCLEOTIDE SEQUENCE</scope>
</reference>
<feature type="region of interest" description="Disordered" evidence="2">
    <location>
        <begin position="509"/>
        <end position="563"/>
    </location>
</feature>
<protein>
    <recommendedName>
        <fullName evidence="3">FHA domain-containing protein</fullName>
    </recommendedName>
</protein>
<dbReference type="Gene3D" id="2.60.200.20">
    <property type="match status" value="1"/>
</dbReference>
<feature type="region of interest" description="Disordered" evidence="2">
    <location>
        <begin position="691"/>
        <end position="760"/>
    </location>
</feature>
<dbReference type="FunFam" id="2.60.200.20:FF:000053">
    <property type="entry name" value="Os06g0275900 protein"/>
    <property type="match status" value="1"/>
</dbReference>
<dbReference type="PROSITE" id="PS50006">
    <property type="entry name" value="FHA_DOMAIN"/>
    <property type="match status" value="1"/>
</dbReference>
<feature type="region of interest" description="Disordered" evidence="2">
    <location>
        <begin position="1"/>
        <end position="101"/>
    </location>
</feature>
<feature type="compositionally biased region" description="Basic and acidic residues" evidence="2">
    <location>
        <begin position="654"/>
        <end position="666"/>
    </location>
</feature>
<sequence length="760" mass="84478">MTTAMGPPPPPPTTTRISNATTTLDETSTSTSSSSVASETTMKKTPMGPPLPPPPPPPPPPPKKPDPSNDDLIKQPESNSAQIDAAEPAERSEKQTSRHSQRMAVPYTIPPWSGAPCHQFYFEVLKEGSIIDQVHVHEKGAYMFGRVDLCDFVLDHPTISRFHAVLQFKQSGEAYVYDLGSTHGTFINKNQVGKKSYVDLYVGDVIRFGQSSRLYIFQGPTDLMPPETDLKRIRDAKIREELLDREASLQRARHEASLSEGVSWGMGEDAIEEAEDDADEVTWQTYKGQLTEKQEKTREKVIKRMEKISHMKKEIDAIRAKDISQGGLTQGQQTQIARNEQRIAQIVEELENLEETLNESIRESLGARSGTVGRGKKKGATEEEDEFLSDDDEFYDRTKKKPSSKKAAENQSVETADTLLDKRDSVMKKIEDKKELLLIENNKMASEKTEETETGDALDAFMSGISSQLVVDKTTQIQEELSALQAELDRVLYLLKIADPTGEAAKKRVLKVQESKTSKSATSAAATKKQSSKASKENSEPEKPAYGSMKKEKTIDAMVKSDKKPEADEIVLEAIEGKTAVYVEAKPQWLGAVENRETDENQQAVPLNVQDSDDFVDYKDRNKVLVNGDDSQIKAESELEKAAPGLIIRKRKQVHEAESNKNDAREQTTSSTASAELTAMDAVALLLKHQRGSYASDEDNRMESQETMKQHQPGKDKKPKRVLGPEKPSFLDSTSDSETWVPPKGQSGDGRTSLNDRYGY</sequence>
<evidence type="ECO:0000313" key="5">
    <source>
        <dbReference type="Proteomes" id="UP001187192"/>
    </source>
</evidence>
<feature type="compositionally biased region" description="Acidic residues" evidence="2">
    <location>
        <begin position="382"/>
        <end position="394"/>
    </location>
</feature>
<feature type="compositionally biased region" description="Pro residues" evidence="2">
    <location>
        <begin position="1"/>
        <end position="13"/>
    </location>
</feature>
<feature type="region of interest" description="Disordered" evidence="2">
    <location>
        <begin position="368"/>
        <end position="413"/>
    </location>
</feature>
<dbReference type="PANTHER" id="PTHR23308">
    <property type="entry name" value="NUCLEAR INHIBITOR OF PROTEIN PHOSPHATASE-1"/>
    <property type="match status" value="1"/>
</dbReference>
<feature type="compositionally biased region" description="Basic and acidic residues" evidence="2">
    <location>
        <begin position="534"/>
        <end position="563"/>
    </location>
</feature>
<dbReference type="EMBL" id="BTGU01000071">
    <property type="protein sequence ID" value="GMN57591.1"/>
    <property type="molecule type" value="Genomic_DNA"/>
</dbReference>
<dbReference type="SUPFAM" id="SSF101447">
    <property type="entry name" value="Formin homology 2 domain (FH2 domain)"/>
    <property type="match status" value="1"/>
</dbReference>